<organism evidence="1 2">
    <name type="scientific">Candidatus Saccharicenans subterraneus</name>
    <dbReference type="NCBI Taxonomy" id="2508984"/>
    <lineage>
        <taxon>Bacteria</taxon>
        <taxon>Candidatus Aminicenantota</taxon>
        <taxon>Candidatus Aminicenantia</taxon>
        <taxon>Candidatus Aminicenantales</taxon>
        <taxon>Candidatus Saccharicenantaceae</taxon>
        <taxon>Candidatus Saccharicenans</taxon>
    </lineage>
</organism>
<sequence length="96" mass="10766">MTVSCCLVSGRLATWPVRIQTNPHNVRINPAATATFIFYSKLIGLYHGRVNLNLSDAVLTKRAGQAARAEPGSLACFLIARFFRWDKKKILSRFNN</sequence>
<dbReference type="EMBL" id="QUAH01000012">
    <property type="protein sequence ID" value="RFT15154.1"/>
    <property type="molecule type" value="Genomic_DNA"/>
</dbReference>
<reference evidence="1 2" key="1">
    <citation type="submission" date="2018-08" db="EMBL/GenBank/DDBJ databases">
        <title>Genome analysis of the thermophilic bacterium of the candidate phylum Aminicenantes from deep subsurface aquifer revealed its physiology and ecological role.</title>
        <authorList>
            <person name="Kadnikov V.V."/>
            <person name="Mardanov A.V."/>
            <person name="Beletsky A.V."/>
            <person name="Karnachuk O.V."/>
            <person name="Ravin N.V."/>
        </authorList>
    </citation>
    <scope>NUCLEOTIDE SEQUENCE [LARGE SCALE GENOMIC DNA]</scope>
    <source>
        <strain evidence="1">BY38</strain>
    </source>
</reference>
<evidence type="ECO:0000313" key="2">
    <source>
        <dbReference type="Proteomes" id="UP000257323"/>
    </source>
</evidence>
<proteinExistence type="predicted"/>
<gene>
    <name evidence="1" type="ORF">OP8BY_0618</name>
</gene>
<evidence type="ECO:0000313" key="1">
    <source>
        <dbReference type="EMBL" id="RFT15154.1"/>
    </source>
</evidence>
<dbReference type="AlphaFoldDB" id="A0A3E2BKD7"/>
<accession>A0A3E2BKD7</accession>
<protein>
    <submittedName>
        <fullName evidence="1">Uncharacterized protein</fullName>
    </submittedName>
</protein>
<comment type="caution">
    <text evidence="1">The sequence shown here is derived from an EMBL/GenBank/DDBJ whole genome shotgun (WGS) entry which is preliminary data.</text>
</comment>
<dbReference type="Proteomes" id="UP000257323">
    <property type="component" value="Unassembled WGS sequence"/>
</dbReference>
<name>A0A3E2BKD7_9BACT</name>